<feature type="domain" description="DUF6930" evidence="1">
    <location>
        <begin position="216"/>
        <end position="334"/>
    </location>
</feature>
<organism evidence="3 4">
    <name type="scientific">Paenibacillus puldeungensis</name>
    <dbReference type="NCBI Taxonomy" id="696536"/>
    <lineage>
        <taxon>Bacteria</taxon>
        <taxon>Bacillati</taxon>
        <taxon>Bacillota</taxon>
        <taxon>Bacilli</taxon>
        <taxon>Bacillales</taxon>
        <taxon>Paenibacillaceae</taxon>
        <taxon>Paenibacillus</taxon>
    </lineage>
</organism>
<sequence length="339" mass="38680">MEATTAEWSRLYEAAAQFKKMKPWEWLSNIHLFGVKDPKSHKIGYCCVMGNGGEMYGMAVYLGSAGLQTLLQMLNGDLTEVDPLFIQHCYMLSFDNRDDLYPEEYAQIKQLGLSYRGRNAWPTFRLYEPGYVPWPLTKQEDVTLLTDVIMQSMEVSLSYRKNPDALLEGEHQSFLVRIPDKSAGDNSSTWTSVWLKPEPDEPKAFHSKMMLDEIRMAKAKRAVQHIVGVWEVDSFFVPMPIHEEGRPFYPKMNLIADEASSQILHHGLTKQQEASPNLAEGLLKLIEEHKVVPSLLVSTNSKVLDELKPVIAGFGIHTQTVQETPSIEQFLQSMREHMF</sequence>
<accession>A0ABW3S108</accession>
<dbReference type="RefSeq" id="WP_379320875.1">
    <property type="nucleotide sequence ID" value="NZ_JBHTLM010000016.1"/>
</dbReference>
<evidence type="ECO:0000313" key="3">
    <source>
        <dbReference type="EMBL" id="MFD1178438.1"/>
    </source>
</evidence>
<dbReference type="Pfam" id="PF22007">
    <property type="entry name" value="DUF6930"/>
    <property type="match status" value="1"/>
</dbReference>
<comment type="caution">
    <text evidence="3">The sequence shown here is derived from an EMBL/GenBank/DDBJ whole genome shotgun (WGS) entry which is preliminary data.</text>
</comment>
<feature type="domain" description="DUF7309" evidence="2">
    <location>
        <begin position="8"/>
        <end position="177"/>
    </location>
</feature>
<keyword evidence="4" id="KW-1185">Reference proteome</keyword>
<reference evidence="4" key="1">
    <citation type="journal article" date="2019" name="Int. J. Syst. Evol. Microbiol.">
        <title>The Global Catalogue of Microorganisms (GCM) 10K type strain sequencing project: providing services to taxonomists for standard genome sequencing and annotation.</title>
        <authorList>
            <consortium name="The Broad Institute Genomics Platform"/>
            <consortium name="The Broad Institute Genome Sequencing Center for Infectious Disease"/>
            <person name="Wu L."/>
            <person name="Ma J."/>
        </authorList>
    </citation>
    <scope>NUCLEOTIDE SEQUENCE [LARGE SCALE GENOMIC DNA]</scope>
    <source>
        <strain evidence="4">CCUG 59189</strain>
    </source>
</reference>
<evidence type="ECO:0000259" key="1">
    <source>
        <dbReference type="Pfam" id="PF22007"/>
    </source>
</evidence>
<proteinExistence type="predicted"/>
<protein>
    <submittedName>
        <fullName evidence="3">DUF6930 domain-containing protein</fullName>
    </submittedName>
</protein>
<dbReference type="Pfam" id="PF23988">
    <property type="entry name" value="DUF7309"/>
    <property type="match status" value="1"/>
</dbReference>
<evidence type="ECO:0000313" key="4">
    <source>
        <dbReference type="Proteomes" id="UP001597262"/>
    </source>
</evidence>
<dbReference type="InterPro" id="IPR055733">
    <property type="entry name" value="DUF7309"/>
</dbReference>
<gene>
    <name evidence="3" type="ORF">ACFQ3W_19355</name>
</gene>
<dbReference type="EMBL" id="JBHTLM010000016">
    <property type="protein sequence ID" value="MFD1178438.1"/>
    <property type="molecule type" value="Genomic_DNA"/>
</dbReference>
<name>A0ABW3S108_9BACL</name>
<dbReference type="InterPro" id="IPR054216">
    <property type="entry name" value="DUF6930"/>
</dbReference>
<dbReference type="Proteomes" id="UP001597262">
    <property type="component" value="Unassembled WGS sequence"/>
</dbReference>
<evidence type="ECO:0000259" key="2">
    <source>
        <dbReference type="Pfam" id="PF23988"/>
    </source>
</evidence>